<reference evidence="1" key="1">
    <citation type="journal article" date="2013" name="BMC Genomics">
        <title>Unscrambling butterfly oogenesis.</title>
        <authorList>
            <person name="Carter J.M."/>
            <person name="Baker S.C."/>
            <person name="Pink R."/>
            <person name="Carter D.R."/>
            <person name="Collins A."/>
            <person name="Tomlin J."/>
            <person name="Gibbs M."/>
            <person name="Breuker C.J."/>
        </authorList>
    </citation>
    <scope>NUCLEOTIDE SEQUENCE</scope>
    <source>
        <tissue evidence="1">Ovary</tissue>
    </source>
</reference>
<sequence length="69" mass="7694">MTRRRRSPVLSSPPPGRPRCTNIYWRAEAPSAPRGVDSCAVRARGRGLQPPRARVPVSCKYSRLVCECT</sequence>
<protein>
    <submittedName>
        <fullName evidence="1">Uncharacterized protein</fullName>
    </submittedName>
</protein>
<evidence type="ECO:0000313" key="1">
    <source>
        <dbReference type="EMBL" id="JAA83486.1"/>
    </source>
</evidence>
<organism evidence="1">
    <name type="scientific">Pararge aegeria</name>
    <name type="common">speckled wood butterfly</name>
    <dbReference type="NCBI Taxonomy" id="116150"/>
    <lineage>
        <taxon>Eukaryota</taxon>
        <taxon>Metazoa</taxon>
        <taxon>Ecdysozoa</taxon>
        <taxon>Arthropoda</taxon>
        <taxon>Hexapoda</taxon>
        <taxon>Insecta</taxon>
        <taxon>Pterygota</taxon>
        <taxon>Neoptera</taxon>
        <taxon>Endopterygota</taxon>
        <taxon>Lepidoptera</taxon>
        <taxon>Glossata</taxon>
        <taxon>Ditrysia</taxon>
        <taxon>Papilionoidea</taxon>
        <taxon>Nymphalidae</taxon>
        <taxon>Satyrinae</taxon>
        <taxon>Satyrini</taxon>
        <taxon>Parargina</taxon>
        <taxon>Pararge</taxon>
    </lineage>
</organism>
<reference evidence="1" key="2">
    <citation type="submission" date="2013-05" db="EMBL/GenBank/DDBJ databases">
        <authorList>
            <person name="Carter J.-M."/>
            <person name="Baker S.C."/>
            <person name="Pink R."/>
            <person name="Carter D.R.F."/>
            <person name="Collins A."/>
            <person name="Tomlin J."/>
            <person name="Gibbs M."/>
            <person name="Breuker C.J."/>
        </authorList>
    </citation>
    <scope>NUCLEOTIDE SEQUENCE</scope>
    <source>
        <tissue evidence="1">Ovary</tissue>
    </source>
</reference>
<dbReference type="EMBL" id="GAIX01009074">
    <property type="protein sequence ID" value="JAA83486.1"/>
    <property type="molecule type" value="Transcribed_RNA"/>
</dbReference>
<name>S4NXE4_9NEOP</name>
<dbReference type="AlphaFoldDB" id="S4NXE4"/>
<proteinExistence type="predicted"/>
<accession>S4NXE4</accession>